<organism evidence="10">
    <name type="scientific">Arthroderma gypseum (strain ATCC MYA-4604 / CBS 118893)</name>
    <name type="common">Microsporum gypseum</name>
    <dbReference type="NCBI Taxonomy" id="535722"/>
    <lineage>
        <taxon>Eukaryota</taxon>
        <taxon>Fungi</taxon>
        <taxon>Dikarya</taxon>
        <taxon>Ascomycota</taxon>
        <taxon>Pezizomycotina</taxon>
        <taxon>Eurotiomycetes</taxon>
        <taxon>Eurotiomycetidae</taxon>
        <taxon>Onygenales</taxon>
        <taxon>Arthrodermataceae</taxon>
        <taxon>Nannizzia</taxon>
    </lineage>
</organism>
<evidence type="ECO:0000256" key="4">
    <source>
        <dbReference type="ARBA" id="ARBA00022989"/>
    </source>
</evidence>
<dbReference type="InterPro" id="IPR020846">
    <property type="entry name" value="MFS_dom"/>
</dbReference>
<dbReference type="OMA" id="DAMGRGW"/>
<dbReference type="InParanoid" id="E4UUH3"/>
<feature type="transmembrane region" description="Helical" evidence="7">
    <location>
        <begin position="478"/>
        <end position="502"/>
    </location>
</feature>
<feature type="domain" description="Major facilitator superfamily (MFS) profile" evidence="8">
    <location>
        <begin position="53"/>
        <end position="520"/>
    </location>
</feature>
<gene>
    <name evidence="9" type="ORF">MGYG_03941</name>
</gene>
<name>E4UUH3_ARTGP</name>
<dbReference type="SUPFAM" id="SSF103473">
    <property type="entry name" value="MFS general substrate transporter"/>
    <property type="match status" value="1"/>
</dbReference>
<dbReference type="PANTHER" id="PTHR23502:SF51">
    <property type="entry name" value="QUINIDINE RESISTANCE PROTEIN 1-RELATED"/>
    <property type="match status" value="1"/>
</dbReference>
<evidence type="ECO:0000313" key="10">
    <source>
        <dbReference type="Proteomes" id="UP000002669"/>
    </source>
</evidence>
<evidence type="ECO:0000259" key="8">
    <source>
        <dbReference type="PROSITE" id="PS50850"/>
    </source>
</evidence>
<dbReference type="GeneID" id="10029053"/>
<proteinExistence type="predicted"/>
<evidence type="ECO:0000256" key="6">
    <source>
        <dbReference type="SAM" id="MobiDB-lite"/>
    </source>
</evidence>
<evidence type="ECO:0000256" key="1">
    <source>
        <dbReference type="ARBA" id="ARBA00004141"/>
    </source>
</evidence>
<dbReference type="PANTHER" id="PTHR23502">
    <property type="entry name" value="MAJOR FACILITATOR SUPERFAMILY"/>
    <property type="match status" value="1"/>
</dbReference>
<feature type="region of interest" description="Disordered" evidence="6">
    <location>
        <begin position="1"/>
        <end position="32"/>
    </location>
</feature>
<dbReference type="VEuPathDB" id="FungiDB:MGYG_03941"/>
<comment type="subcellular location">
    <subcellularLocation>
        <location evidence="1">Membrane</location>
        <topology evidence="1">Multi-pass membrane protein</topology>
    </subcellularLocation>
</comment>
<dbReference type="RefSeq" id="XP_003173770.1">
    <property type="nucleotide sequence ID" value="XM_003173722.1"/>
</dbReference>
<feature type="transmembrane region" description="Helical" evidence="7">
    <location>
        <begin position="332"/>
        <end position="356"/>
    </location>
</feature>
<dbReference type="HOGENOM" id="CLU_008455_8_4_1"/>
<keyword evidence="3 7" id="KW-0812">Transmembrane</keyword>
<dbReference type="Pfam" id="PF07690">
    <property type="entry name" value="MFS_1"/>
    <property type="match status" value="1"/>
</dbReference>
<dbReference type="FunCoup" id="E4UUH3">
    <property type="interactions" value="44"/>
</dbReference>
<protein>
    <submittedName>
        <fullName evidence="9">Chloramphenicol resistance protein</fullName>
    </submittedName>
</protein>
<evidence type="ECO:0000256" key="7">
    <source>
        <dbReference type="SAM" id="Phobius"/>
    </source>
</evidence>
<evidence type="ECO:0000313" key="9">
    <source>
        <dbReference type="EMBL" id="EFR00940.1"/>
    </source>
</evidence>
<feature type="compositionally biased region" description="Basic and acidic residues" evidence="6">
    <location>
        <begin position="1"/>
        <end position="10"/>
    </location>
</feature>
<feature type="transmembrane region" description="Helical" evidence="7">
    <location>
        <begin position="51"/>
        <end position="76"/>
    </location>
</feature>
<dbReference type="InterPro" id="IPR036259">
    <property type="entry name" value="MFS_trans_sf"/>
</dbReference>
<evidence type="ECO:0000256" key="2">
    <source>
        <dbReference type="ARBA" id="ARBA00022448"/>
    </source>
</evidence>
<feature type="transmembrane region" description="Helical" evidence="7">
    <location>
        <begin position="298"/>
        <end position="320"/>
    </location>
</feature>
<evidence type="ECO:0000256" key="5">
    <source>
        <dbReference type="ARBA" id="ARBA00023136"/>
    </source>
</evidence>
<reference evidence="10" key="1">
    <citation type="journal article" date="2012" name="MBio">
        <title>Comparative genome analysis of Trichophyton rubrum and related dermatophytes reveals candidate genes involved in infection.</title>
        <authorList>
            <person name="Martinez D.A."/>
            <person name="Oliver B.G."/>
            <person name="Graeser Y."/>
            <person name="Goldberg J.M."/>
            <person name="Li W."/>
            <person name="Martinez-Rossi N.M."/>
            <person name="Monod M."/>
            <person name="Shelest E."/>
            <person name="Barton R.C."/>
            <person name="Birch E."/>
            <person name="Brakhage A.A."/>
            <person name="Chen Z."/>
            <person name="Gurr S.J."/>
            <person name="Heiman D."/>
            <person name="Heitman J."/>
            <person name="Kosti I."/>
            <person name="Rossi A."/>
            <person name="Saif S."/>
            <person name="Samalova M."/>
            <person name="Saunders C.W."/>
            <person name="Shea T."/>
            <person name="Summerbell R.C."/>
            <person name="Xu J."/>
            <person name="Young S."/>
            <person name="Zeng Q."/>
            <person name="Birren B.W."/>
            <person name="Cuomo C.A."/>
            <person name="White T.C."/>
        </authorList>
    </citation>
    <scope>NUCLEOTIDE SEQUENCE [LARGE SCALE GENOMIC DNA]</scope>
    <source>
        <strain evidence="10">ATCC MYA-4604 / CBS 118893</strain>
    </source>
</reference>
<dbReference type="GO" id="GO:0022857">
    <property type="term" value="F:transmembrane transporter activity"/>
    <property type="evidence" value="ECO:0007669"/>
    <property type="project" value="InterPro"/>
</dbReference>
<dbReference type="FunFam" id="1.20.1720.10:FF:000009">
    <property type="entry name" value="MFS multidrug transporter"/>
    <property type="match status" value="1"/>
</dbReference>
<dbReference type="AlphaFoldDB" id="E4UUH3"/>
<dbReference type="Gene3D" id="1.20.1250.20">
    <property type="entry name" value="MFS general substrate transporter like domains"/>
    <property type="match status" value="1"/>
</dbReference>
<dbReference type="eggNOG" id="KOG0255">
    <property type="taxonomic scope" value="Eukaryota"/>
</dbReference>
<feature type="transmembrane region" description="Helical" evidence="7">
    <location>
        <begin position="209"/>
        <end position="227"/>
    </location>
</feature>
<dbReference type="PROSITE" id="PS50850">
    <property type="entry name" value="MFS"/>
    <property type="match status" value="1"/>
</dbReference>
<feature type="transmembrane region" description="Helical" evidence="7">
    <location>
        <begin position="142"/>
        <end position="165"/>
    </location>
</feature>
<keyword evidence="4 7" id="KW-1133">Transmembrane helix</keyword>
<keyword evidence="2" id="KW-0813">Transport</keyword>
<sequence>MSEREADKAACKNGVEAEGSTGNKNVEEVEKGHAQGQEDAIYSAFKPGTKIFILVMATFSSLFSPLSTTVYLPALTPLSADLKVSTNLINLTLTTYMVFQALSPTFFGDFADTSGRRPAYITTFAVYLAANIGLALQNSYPALLVLRCLQSAGSSATIAITMGVMADIATVSERGKYVGMVLTGTLAGPALGPVLGGVFVQYLGWRSTFWFLVIGAGVFLVPYMLFVPETCRNVVGDGSVQPPWWWSRTLMDIWKGKRKAYPSTAEWEASLAAQGIKRRNSNFPNPLQCAKLALEKDIGLLLGVTAVLYGTFYIMLGSVPSIFKEIYGFNEFQVGLCFLPSAAGGIASSFSIGHLLDWKFQRIATSLGLPVDRKRAQSLKQFPIERARISLMLPFLYAGMAAMVGYGWALEQKAMLAGPLILQFVTGFCIGSSFTALSTLLVDLYPFNPSAVTAASNLIRCLVGAGATASFNPLIERIGIGWCFTVWCLLTVGVSPGLWVVIRWGPAWRERRRQRQTSSL</sequence>
<dbReference type="GO" id="GO:0005886">
    <property type="term" value="C:plasma membrane"/>
    <property type="evidence" value="ECO:0007669"/>
    <property type="project" value="TreeGrafter"/>
</dbReference>
<dbReference type="InterPro" id="IPR011701">
    <property type="entry name" value="MFS"/>
</dbReference>
<dbReference type="Gene3D" id="1.20.1720.10">
    <property type="entry name" value="Multidrug resistance protein D"/>
    <property type="match status" value="1"/>
</dbReference>
<dbReference type="Proteomes" id="UP000002669">
    <property type="component" value="Unassembled WGS sequence"/>
</dbReference>
<dbReference type="EMBL" id="DS989824">
    <property type="protein sequence ID" value="EFR00940.1"/>
    <property type="molecule type" value="Genomic_DNA"/>
</dbReference>
<feature type="transmembrane region" description="Helical" evidence="7">
    <location>
        <begin position="177"/>
        <end position="203"/>
    </location>
</feature>
<keyword evidence="10" id="KW-1185">Reference proteome</keyword>
<feature type="transmembrane region" description="Helical" evidence="7">
    <location>
        <begin position="421"/>
        <end position="442"/>
    </location>
</feature>
<feature type="transmembrane region" description="Helical" evidence="7">
    <location>
        <begin position="389"/>
        <end position="409"/>
    </location>
</feature>
<dbReference type="OrthoDB" id="440553at2759"/>
<keyword evidence="5 7" id="KW-0472">Membrane</keyword>
<feature type="transmembrane region" description="Helical" evidence="7">
    <location>
        <begin position="119"/>
        <end position="136"/>
    </location>
</feature>
<dbReference type="STRING" id="535722.E4UUH3"/>
<accession>E4UUH3</accession>
<evidence type="ECO:0000256" key="3">
    <source>
        <dbReference type="ARBA" id="ARBA00022692"/>
    </source>
</evidence>